<feature type="transmembrane region" description="Helical" evidence="1">
    <location>
        <begin position="35"/>
        <end position="55"/>
    </location>
</feature>
<feature type="transmembrane region" description="Helical" evidence="1">
    <location>
        <begin position="64"/>
        <end position="85"/>
    </location>
</feature>
<evidence type="ECO:0000313" key="2">
    <source>
        <dbReference type="EMBL" id="MCO5725591.1"/>
    </source>
</evidence>
<evidence type="ECO:0000313" key="3">
    <source>
        <dbReference type="Proteomes" id="UP001206312"/>
    </source>
</evidence>
<keyword evidence="1" id="KW-0472">Membrane</keyword>
<dbReference type="RefSeq" id="WP_252741962.1">
    <property type="nucleotide sequence ID" value="NZ_JAMXIB010000010.1"/>
</dbReference>
<comment type="caution">
    <text evidence="2">The sequence shown here is derived from an EMBL/GenBank/DDBJ whole genome shotgun (WGS) entry which is preliminary data.</text>
</comment>
<dbReference type="Proteomes" id="UP001206312">
    <property type="component" value="Unassembled WGS sequence"/>
</dbReference>
<keyword evidence="1" id="KW-1133">Transmembrane helix</keyword>
<protein>
    <submittedName>
        <fullName evidence="2">Uncharacterized protein</fullName>
    </submittedName>
</protein>
<organism evidence="2 3">
    <name type="scientific">Robiginitalea marina</name>
    <dbReference type="NCBI Taxonomy" id="2954105"/>
    <lineage>
        <taxon>Bacteria</taxon>
        <taxon>Pseudomonadati</taxon>
        <taxon>Bacteroidota</taxon>
        <taxon>Flavobacteriia</taxon>
        <taxon>Flavobacteriales</taxon>
        <taxon>Flavobacteriaceae</taxon>
        <taxon>Robiginitalea</taxon>
    </lineage>
</organism>
<keyword evidence="3" id="KW-1185">Reference proteome</keyword>
<keyword evidence="1" id="KW-0812">Transmembrane</keyword>
<feature type="transmembrane region" description="Helical" evidence="1">
    <location>
        <begin position="7"/>
        <end position="29"/>
    </location>
</feature>
<gene>
    <name evidence="2" type="ORF">NG653_12045</name>
</gene>
<accession>A0ABT1B079</accession>
<sequence length="95" mass="10738">MKSGNLLLTIFCWLCGLVFSAIGVVNLFWGNDPGFGAFIILLSLVFYPPLSTWFTKRTRFGLPWWLKGVVGLFILWSSLGVGELFDKIDLMLKSF</sequence>
<dbReference type="EMBL" id="JAMXIB010000010">
    <property type="protein sequence ID" value="MCO5725591.1"/>
    <property type="molecule type" value="Genomic_DNA"/>
</dbReference>
<name>A0ABT1B079_9FLAO</name>
<evidence type="ECO:0000256" key="1">
    <source>
        <dbReference type="SAM" id="Phobius"/>
    </source>
</evidence>
<proteinExistence type="predicted"/>
<reference evidence="2 3" key="1">
    <citation type="submission" date="2022-06" db="EMBL/GenBank/DDBJ databases">
        <authorList>
            <person name="Xuan X."/>
        </authorList>
    </citation>
    <scope>NUCLEOTIDE SEQUENCE [LARGE SCALE GENOMIC DNA]</scope>
    <source>
        <strain evidence="2 3">2V75</strain>
    </source>
</reference>